<protein>
    <recommendedName>
        <fullName evidence="6">TonB-dependent receptor</fullName>
    </recommendedName>
</protein>
<gene>
    <name evidence="4" type="ORF">AAK873_05090</name>
</gene>
<evidence type="ECO:0000256" key="1">
    <source>
        <dbReference type="ARBA" id="ARBA00004442"/>
    </source>
</evidence>
<dbReference type="SUPFAM" id="SSF56935">
    <property type="entry name" value="Porins"/>
    <property type="match status" value="1"/>
</dbReference>
<comment type="caution">
    <text evidence="4">The sequence shown here is derived from an EMBL/GenBank/DDBJ whole genome shotgun (WGS) entry which is preliminary data.</text>
</comment>
<accession>A0ABV4CUC4</accession>
<dbReference type="Gene3D" id="2.40.170.20">
    <property type="entry name" value="TonB-dependent receptor, beta-barrel domain"/>
    <property type="match status" value="1"/>
</dbReference>
<dbReference type="InterPro" id="IPR036942">
    <property type="entry name" value="Beta-barrel_TonB_sf"/>
</dbReference>
<comment type="subcellular location">
    <subcellularLocation>
        <location evidence="1">Cell outer membrane</location>
    </subcellularLocation>
</comment>
<dbReference type="Proteomes" id="UP001565200">
    <property type="component" value="Unassembled WGS sequence"/>
</dbReference>
<organism evidence="4 5">
    <name type="scientific">Heminiphilus faecis</name>
    <dbReference type="NCBI Taxonomy" id="2601703"/>
    <lineage>
        <taxon>Bacteria</taxon>
        <taxon>Pseudomonadati</taxon>
        <taxon>Bacteroidota</taxon>
        <taxon>Bacteroidia</taxon>
        <taxon>Bacteroidales</taxon>
        <taxon>Muribaculaceae</taxon>
        <taxon>Heminiphilus</taxon>
    </lineage>
</organism>
<dbReference type="EMBL" id="JBCLPP010000010">
    <property type="protein sequence ID" value="MEY8244993.1"/>
    <property type="molecule type" value="Genomic_DNA"/>
</dbReference>
<keyword evidence="3" id="KW-0998">Cell outer membrane</keyword>
<reference evidence="4 5" key="1">
    <citation type="submission" date="2024-03" db="EMBL/GenBank/DDBJ databases">
        <title>Mouse gut bacterial collection (mGBC) of GemPharmatech.</title>
        <authorList>
            <person name="He Y."/>
            <person name="Dong L."/>
            <person name="Wu D."/>
            <person name="Gao X."/>
            <person name="Lin Z."/>
        </authorList>
    </citation>
    <scope>NUCLEOTIDE SEQUENCE [LARGE SCALE GENOMIC DNA]</scope>
    <source>
        <strain evidence="4 5">54-13</strain>
    </source>
</reference>
<proteinExistence type="predicted"/>
<keyword evidence="2" id="KW-0472">Membrane</keyword>
<dbReference type="SUPFAM" id="SSF49464">
    <property type="entry name" value="Carboxypeptidase regulatory domain-like"/>
    <property type="match status" value="1"/>
</dbReference>
<name>A0ABV4CUC4_9BACT</name>
<evidence type="ECO:0008006" key="6">
    <source>
        <dbReference type="Google" id="ProtNLM"/>
    </source>
</evidence>
<evidence type="ECO:0000256" key="3">
    <source>
        <dbReference type="ARBA" id="ARBA00023237"/>
    </source>
</evidence>
<evidence type="ECO:0000256" key="2">
    <source>
        <dbReference type="ARBA" id="ARBA00023136"/>
    </source>
</evidence>
<dbReference type="RefSeq" id="WP_369863288.1">
    <property type="nucleotide sequence ID" value="NZ_JBCLPP010000010.1"/>
</dbReference>
<keyword evidence="5" id="KW-1185">Reference proteome</keyword>
<dbReference type="InterPro" id="IPR008969">
    <property type="entry name" value="CarboxyPept-like_regulatory"/>
</dbReference>
<evidence type="ECO:0000313" key="4">
    <source>
        <dbReference type="EMBL" id="MEY8244993.1"/>
    </source>
</evidence>
<evidence type="ECO:0000313" key="5">
    <source>
        <dbReference type="Proteomes" id="UP001565200"/>
    </source>
</evidence>
<sequence length="846" mass="95298">MRIAFLILVLTVLVTFPTRAEDITGLLLDAESREPVAGAIIKAVGGKGFAASKSDGSFILKGPAKQISIRCMGYETKNEEVPLKNGEILLCPKETVLNEVVVQAPDIFQKGDTLVFNVGKYATSADDAIIDVIKRLPGVKVEKDGTIMYQGKPINKFYIDGNDFVGDAYGLATNNISKDDVAAVELMENHQPIKALEDIEFSDQAGINLKLKEDAHSRWVGVTNAGGGFSPLLYSGSVFAMRLARKTQNMFTLKADNTGWNPENEIMEHSYDPMFSSIYKEALWREYISADEAGAPLSESRTRDNRSWLANAIVSWGNGDTANRLKLNYIGDRLDYSSSIFTDYFSPKIDNLNQNDVLHTRRHSLNAELKTEINKKNYFLKDNLRFDIGCQRGASSVSGSFNLNQDVTRRKLSLTNDLRLIKKTDKRIFTLSSRNGFLHNPANLSVSADYGDPTQRIGINDLRHTTESQYGLFKGFWRLYVYGGVDINYRHINLDLSHFPVRQNTAGQYNALLASAYLSPKAEYDRRGWRIVLHIPIQWRHYTLQGNHDFAIFSPNLYLYRQLTAKSDFSMQASYSSYAPDAAMFVDCAVLSDYRNLFIAIPIEKNSSATSASTTYRYRNPLTAFFANISASYTYNRSPYISNKKFVNGFIFTTYEPLFTGAHNFNTKGGVSKGLCHNRLVIGLELSYSNISAATMRDDAKQDFRQEVLTANPYFKGSLNRWLSMNYTINVNVSTLKISSQSSSDAISLYQTLSFTIIPDDNFHFTLGGEHYYTRFGDSQTKDANLVLIDASASWQINAKIRLGLTARNLLDRQNYRYSTFGSLSRTDHIYRIRPRNVLLTAQLRF</sequence>